<dbReference type="InterPro" id="IPR037682">
    <property type="entry name" value="TonB_C"/>
</dbReference>
<accession>A0A2S1LMT6</accession>
<dbReference type="PROSITE" id="PS52015">
    <property type="entry name" value="TONB_CTD"/>
    <property type="match status" value="1"/>
</dbReference>
<dbReference type="AlphaFoldDB" id="A0A2S1LMT6"/>
<dbReference type="RefSeq" id="WP_108736666.1">
    <property type="nucleotide sequence ID" value="NZ_CP020919.1"/>
</dbReference>
<proteinExistence type="predicted"/>
<keyword evidence="3" id="KW-1185">Reference proteome</keyword>
<reference evidence="2 3" key="1">
    <citation type="submission" date="2017-04" db="EMBL/GenBank/DDBJ databases">
        <title>Complete genome sequence of Flavobacterium kingsejong AJ004.</title>
        <authorList>
            <person name="Lee P.C."/>
        </authorList>
    </citation>
    <scope>NUCLEOTIDE SEQUENCE [LARGE SCALE GENOMIC DNA]</scope>
    <source>
        <strain evidence="2 3">AJ004</strain>
    </source>
</reference>
<evidence type="ECO:0000313" key="2">
    <source>
        <dbReference type="EMBL" id="AWG25062.1"/>
    </source>
</evidence>
<dbReference type="KEGG" id="fki:FK004_07350"/>
<dbReference type="SUPFAM" id="SSF74653">
    <property type="entry name" value="TolA/TonB C-terminal domain"/>
    <property type="match status" value="1"/>
</dbReference>
<sequence>MAFPFSLSRNSITPAVLLSIVLLLCCCTSQKSGIKAIQPEKLEALSAGYGTGFKNSSVAFHDYITSHYQFPQRLLKEHGHIGIVFTVTQEGSLINIAIVKGLEQAGEKKELVQLIQSAPQWAPAMQNEKPVLVPMYYRINY</sequence>
<organism evidence="2 3">
    <name type="scientific">Flavobacterium kingsejongi</name>
    <dbReference type="NCBI Taxonomy" id="1678728"/>
    <lineage>
        <taxon>Bacteria</taxon>
        <taxon>Pseudomonadati</taxon>
        <taxon>Bacteroidota</taxon>
        <taxon>Flavobacteriia</taxon>
        <taxon>Flavobacteriales</taxon>
        <taxon>Flavobacteriaceae</taxon>
        <taxon>Flavobacterium</taxon>
    </lineage>
</organism>
<protein>
    <recommendedName>
        <fullName evidence="1">TonB C-terminal domain-containing protein</fullName>
    </recommendedName>
</protein>
<evidence type="ECO:0000259" key="1">
    <source>
        <dbReference type="PROSITE" id="PS52015"/>
    </source>
</evidence>
<dbReference type="Proteomes" id="UP000244677">
    <property type="component" value="Chromosome"/>
</dbReference>
<dbReference type="OrthoDB" id="1522859at2"/>
<dbReference type="Gene3D" id="3.30.1150.10">
    <property type="match status" value="1"/>
</dbReference>
<dbReference type="EMBL" id="CP020919">
    <property type="protein sequence ID" value="AWG25062.1"/>
    <property type="molecule type" value="Genomic_DNA"/>
</dbReference>
<dbReference type="GO" id="GO:0055085">
    <property type="term" value="P:transmembrane transport"/>
    <property type="evidence" value="ECO:0007669"/>
    <property type="project" value="InterPro"/>
</dbReference>
<name>A0A2S1LMT6_9FLAO</name>
<dbReference type="Pfam" id="PF03544">
    <property type="entry name" value="TonB_C"/>
    <property type="match status" value="1"/>
</dbReference>
<gene>
    <name evidence="2" type="ORF">FK004_07350</name>
</gene>
<feature type="domain" description="TonB C-terminal" evidence="1">
    <location>
        <begin position="53"/>
        <end position="141"/>
    </location>
</feature>
<evidence type="ECO:0000313" key="3">
    <source>
        <dbReference type="Proteomes" id="UP000244677"/>
    </source>
</evidence>